<dbReference type="Pfam" id="PF03544">
    <property type="entry name" value="TonB_C"/>
    <property type="match status" value="1"/>
</dbReference>
<evidence type="ECO:0000256" key="1">
    <source>
        <dbReference type="ARBA" id="ARBA00004383"/>
    </source>
</evidence>
<dbReference type="GO" id="GO:0055085">
    <property type="term" value="P:transmembrane transport"/>
    <property type="evidence" value="ECO:0007669"/>
    <property type="project" value="InterPro"/>
</dbReference>
<dbReference type="PANTHER" id="PTHR33446:SF2">
    <property type="entry name" value="PROTEIN TONB"/>
    <property type="match status" value="1"/>
</dbReference>
<comment type="caution">
    <text evidence="11">The sequence shown here is derived from an EMBL/GenBank/DDBJ whole genome shotgun (WGS) entry which is preliminary data.</text>
</comment>
<name>A0A412GJ27_9BACT</name>
<evidence type="ECO:0000313" key="11">
    <source>
        <dbReference type="EMBL" id="RGR94804.1"/>
    </source>
</evidence>
<evidence type="ECO:0000256" key="8">
    <source>
        <dbReference type="ARBA" id="ARBA00022989"/>
    </source>
</evidence>
<dbReference type="Proteomes" id="UP000285864">
    <property type="component" value="Unassembled WGS sequence"/>
</dbReference>
<dbReference type="GO" id="GO:0098797">
    <property type="term" value="C:plasma membrane protein complex"/>
    <property type="evidence" value="ECO:0007669"/>
    <property type="project" value="TreeGrafter"/>
</dbReference>
<keyword evidence="3" id="KW-0813">Transport</keyword>
<dbReference type="NCBIfam" id="TIGR01352">
    <property type="entry name" value="tonB_Cterm"/>
    <property type="match status" value="1"/>
</dbReference>
<keyword evidence="12" id="KW-1185">Reference proteome</keyword>
<keyword evidence="7" id="KW-0653">Protein transport</keyword>
<dbReference type="GeneID" id="79860356"/>
<evidence type="ECO:0000256" key="6">
    <source>
        <dbReference type="ARBA" id="ARBA00022692"/>
    </source>
</evidence>
<keyword evidence="8" id="KW-1133">Transmembrane helix</keyword>
<evidence type="ECO:0000313" key="12">
    <source>
        <dbReference type="Proteomes" id="UP000285864"/>
    </source>
</evidence>
<evidence type="ECO:0000256" key="4">
    <source>
        <dbReference type="ARBA" id="ARBA00022475"/>
    </source>
</evidence>
<dbReference type="SUPFAM" id="SSF74653">
    <property type="entry name" value="TolA/TonB C-terminal domain"/>
    <property type="match status" value="1"/>
</dbReference>
<keyword evidence="9" id="KW-0472">Membrane</keyword>
<dbReference type="InterPro" id="IPR051045">
    <property type="entry name" value="TonB-dependent_transducer"/>
</dbReference>
<gene>
    <name evidence="11" type="ORF">DWY20_09940</name>
</gene>
<dbReference type="SUPFAM" id="SSF49464">
    <property type="entry name" value="Carboxypeptidase regulatory domain-like"/>
    <property type="match status" value="1"/>
</dbReference>
<dbReference type="InterPro" id="IPR006260">
    <property type="entry name" value="TonB/TolA_C"/>
</dbReference>
<dbReference type="EMBL" id="QRUU01000042">
    <property type="protein sequence ID" value="RGR94804.1"/>
    <property type="molecule type" value="Genomic_DNA"/>
</dbReference>
<dbReference type="Gene3D" id="3.30.1150.10">
    <property type="match status" value="1"/>
</dbReference>
<dbReference type="AlphaFoldDB" id="A0A412GJ27"/>
<organism evidence="11 12">
    <name type="scientific">Phocaeicola coprocola</name>
    <dbReference type="NCBI Taxonomy" id="310298"/>
    <lineage>
        <taxon>Bacteria</taxon>
        <taxon>Pseudomonadati</taxon>
        <taxon>Bacteroidota</taxon>
        <taxon>Bacteroidia</taxon>
        <taxon>Bacteroidales</taxon>
        <taxon>Bacteroidaceae</taxon>
        <taxon>Phocaeicola</taxon>
    </lineage>
</organism>
<evidence type="ECO:0000256" key="5">
    <source>
        <dbReference type="ARBA" id="ARBA00022519"/>
    </source>
</evidence>
<proteinExistence type="inferred from homology"/>
<dbReference type="InterPro" id="IPR008969">
    <property type="entry name" value="CarboxyPept-like_regulatory"/>
</dbReference>
<dbReference type="GO" id="GO:0015031">
    <property type="term" value="P:protein transport"/>
    <property type="evidence" value="ECO:0007669"/>
    <property type="project" value="UniProtKB-KW"/>
</dbReference>
<evidence type="ECO:0000256" key="7">
    <source>
        <dbReference type="ARBA" id="ARBA00022927"/>
    </source>
</evidence>
<keyword evidence="6" id="KW-0812">Transmembrane</keyword>
<sequence length="426" mass="48242">MDFTKRIYAFVTFLLCFTFILPQNVHGEEDKETEFRITILKTSGEPQVGMILKINGRSDKYLSNEQGVITFQYKIDKSYNRLANIYFPGDETKAATSFVLKETETSKTIYLDSQEDIASFKQNNKTVTIEGFVKDSSQKPIQGAIISIQGTGRKVLSDEIGLFRIEADYNHPITIRAERMENRLLNITTFLQHPDEPYTVIMYRKNSTRIYSVVEEMPEYPGGMKAFVNYLKRKLVYPPQAKKENLEGVVAVQFVVEKDGRITSPTVVRSLRADMDSAALTAIRNMPNWIPAREHGMRVRCKYSVPVQFKIERPKPAPKKTPLATDTIAAPKDSLGTDSLATDSLKKIVLPGDSLLKDSLRIKPDSLLQRGDSLLLRPDSLTALNDSLVVSNDSIAAQPTTDQPADKPKKRNIFVRFFRWLFGIKD</sequence>
<evidence type="ECO:0000259" key="10">
    <source>
        <dbReference type="PROSITE" id="PS52015"/>
    </source>
</evidence>
<protein>
    <submittedName>
        <fullName evidence="11">TonB family protein</fullName>
    </submittedName>
</protein>
<evidence type="ECO:0000256" key="2">
    <source>
        <dbReference type="ARBA" id="ARBA00006555"/>
    </source>
</evidence>
<evidence type="ECO:0000256" key="3">
    <source>
        <dbReference type="ARBA" id="ARBA00022448"/>
    </source>
</evidence>
<reference evidence="11 12" key="1">
    <citation type="submission" date="2018-08" db="EMBL/GenBank/DDBJ databases">
        <title>A genome reference for cultivated species of the human gut microbiota.</title>
        <authorList>
            <person name="Zou Y."/>
            <person name="Xue W."/>
            <person name="Luo G."/>
        </authorList>
    </citation>
    <scope>NUCLEOTIDE SEQUENCE [LARGE SCALE GENOMIC DNA]</scope>
    <source>
        <strain evidence="11 12">AF24-2</strain>
    </source>
</reference>
<dbReference type="GO" id="GO:0031992">
    <property type="term" value="F:energy transducer activity"/>
    <property type="evidence" value="ECO:0007669"/>
    <property type="project" value="TreeGrafter"/>
</dbReference>
<dbReference type="PANTHER" id="PTHR33446">
    <property type="entry name" value="PROTEIN TONB-RELATED"/>
    <property type="match status" value="1"/>
</dbReference>
<comment type="subcellular location">
    <subcellularLocation>
        <location evidence="1">Cell inner membrane</location>
        <topology evidence="1">Single-pass membrane protein</topology>
        <orientation evidence="1">Periplasmic side</orientation>
    </subcellularLocation>
</comment>
<dbReference type="PROSITE" id="PS52015">
    <property type="entry name" value="TONB_CTD"/>
    <property type="match status" value="1"/>
</dbReference>
<keyword evidence="4" id="KW-1003">Cell membrane</keyword>
<evidence type="ECO:0000256" key="9">
    <source>
        <dbReference type="ARBA" id="ARBA00023136"/>
    </source>
</evidence>
<comment type="similarity">
    <text evidence="2">Belongs to the TonB family.</text>
</comment>
<accession>A0A412GJ27</accession>
<feature type="domain" description="TonB C-terminal" evidence="10">
    <location>
        <begin position="222"/>
        <end position="318"/>
    </location>
</feature>
<dbReference type="RefSeq" id="WP_118484776.1">
    <property type="nucleotide sequence ID" value="NZ_CAUBEO010000029.1"/>
</dbReference>
<dbReference type="InterPro" id="IPR037682">
    <property type="entry name" value="TonB_C"/>
</dbReference>
<keyword evidence="5" id="KW-0997">Cell inner membrane</keyword>